<feature type="transmembrane region" description="Helical" evidence="6">
    <location>
        <begin position="23"/>
        <end position="48"/>
    </location>
</feature>
<dbReference type="RefSeq" id="WP_113676517.1">
    <property type="nucleotide sequence ID" value="NZ_CP030261.1"/>
</dbReference>
<organism evidence="8 9">
    <name type="scientific">Flavobacterium fluviale</name>
    <dbReference type="NCBI Taxonomy" id="2249356"/>
    <lineage>
        <taxon>Bacteria</taxon>
        <taxon>Pseudomonadati</taxon>
        <taxon>Bacteroidota</taxon>
        <taxon>Flavobacteriia</taxon>
        <taxon>Flavobacteriales</taxon>
        <taxon>Flavobacteriaceae</taxon>
        <taxon>Flavobacterium</taxon>
    </lineage>
</organism>
<keyword evidence="3 6" id="KW-0812">Transmembrane</keyword>
<evidence type="ECO:0000313" key="9">
    <source>
        <dbReference type="Proteomes" id="UP000251561"/>
    </source>
</evidence>
<sequence length="357" mass="39612">MDNTPVQNDEISLKELIIKLKEWYAYLLSQWKIIFLAGIIGASIGLAYSFTKKPVYTATLSFALEDEKTGGGLGGALGLASSFGLDLGGSGGGIFTGSNLTELFKSRSMVEKTLLSPVIVNGKEMSLAEMFIQNNNWRSKWNNKPKLSKLQFLPQDNRKYFTRVHDSILGEIYYKLTKASLSVAQKDKKVGIISIDVSSDDEFFARYFCEGLAKEVADFYVTTKSKKARINMSILERQTDSIRQELNSAITGVAVANDNTFMLNPALNVKRAPSARRQVDVQANTAILTELVKQTELAKVALRKETPLIQIIDRPVFPLPKESFSKVKGIVAGGFLAGFIMTFFLIARKIIKKLLKN</sequence>
<dbReference type="InterPro" id="IPR050445">
    <property type="entry name" value="Bact_polysacc_biosynth/exp"/>
</dbReference>
<dbReference type="GO" id="GO:0005886">
    <property type="term" value="C:plasma membrane"/>
    <property type="evidence" value="ECO:0007669"/>
    <property type="project" value="UniProtKB-SubCell"/>
</dbReference>
<keyword evidence="9" id="KW-1185">Reference proteome</keyword>
<evidence type="ECO:0000259" key="7">
    <source>
        <dbReference type="Pfam" id="PF02706"/>
    </source>
</evidence>
<accession>A0A344LNA0</accession>
<comment type="subcellular location">
    <subcellularLocation>
        <location evidence="1">Cell membrane</location>
        <topology evidence="1">Multi-pass membrane protein</topology>
    </subcellularLocation>
</comment>
<dbReference type="Pfam" id="PF02706">
    <property type="entry name" value="Wzz"/>
    <property type="match status" value="1"/>
</dbReference>
<evidence type="ECO:0000256" key="5">
    <source>
        <dbReference type="ARBA" id="ARBA00023136"/>
    </source>
</evidence>
<evidence type="ECO:0000256" key="1">
    <source>
        <dbReference type="ARBA" id="ARBA00004651"/>
    </source>
</evidence>
<keyword evidence="4 6" id="KW-1133">Transmembrane helix</keyword>
<feature type="transmembrane region" description="Helical" evidence="6">
    <location>
        <begin position="329"/>
        <end position="347"/>
    </location>
</feature>
<evidence type="ECO:0000256" key="6">
    <source>
        <dbReference type="SAM" id="Phobius"/>
    </source>
</evidence>
<keyword evidence="5 6" id="KW-0472">Membrane</keyword>
<evidence type="ECO:0000256" key="4">
    <source>
        <dbReference type="ARBA" id="ARBA00022989"/>
    </source>
</evidence>
<name>A0A344LNA0_9FLAO</name>
<dbReference type="EMBL" id="CP030261">
    <property type="protein sequence ID" value="AXB55392.1"/>
    <property type="molecule type" value="Genomic_DNA"/>
</dbReference>
<protein>
    <submittedName>
        <fullName evidence="8">Lipopolysaccharide biosynthesis protein</fullName>
    </submittedName>
</protein>
<evidence type="ECO:0000256" key="2">
    <source>
        <dbReference type="ARBA" id="ARBA00022475"/>
    </source>
</evidence>
<dbReference type="AlphaFoldDB" id="A0A344LNA0"/>
<dbReference type="OrthoDB" id="745212at2"/>
<dbReference type="KEGG" id="ffl:HYN86_01740"/>
<dbReference type="InterPro" id="IPR003856">
    <property type="entry name" value="LPS_length_determ_N"/>
</dbReference>
<feature type="domain" description="Polysaccharide chain length determinant N-terminal" evidence="7">
    <location>
        <begin position="18"/>
        <end position="113"/>
    </location>
</feature>
<evidence type="ECO:0000256" key="3">
    <source>
        <dbReference type="ARBA" id="ARBA00022692"/>
    </source>
</evidence>
<dbReference type="GO" id="GO:0004713">
    <property type="term" value="F:protein tyrosine kinase activity"/>
    <property type="evidence" value="ECO:0007669"/>
    <property type="project" value="TreeGrafter"/>
</dbReference>
<dbReference type="PANTHER" id="PTHR32309:SF13">
    <property type="entry name" value="FERRIC ENTEROBACTIN TRANSPORT PROTEIN FEPE"/>
    <property type="match status" value="1"/>
</dbReference>
<dbReference type="PANTHER" id="PTHR32309">
    <property type="entry name" value="TYROSINE-PROTEIN KINASE"/>
    <property type="match status" value="1"/>
</dbReference>
<gene>
    <name evidence="8" type="ORF">HYN86_01740</name>
</gene>
<dbReference type="Proteomes" id="UP000251561">
    <property type="component" value="Chromosome"/>
</dbReference>
<reference evidence="8 9" key="1">
    <citation type="submission" date="2018-06" db="EMBL/GenBank/DDBJ databases">
        <title>Genome sequencing of Flavobacterium.</title>
        <authorList>
            <person name="Baek M.-G."/>
            <person name="Yi H."/>
        </authorList>
    </citation>
    <scope>NUCLEOTIDE SEQUENCE [LARGE SCALE GENOMIC DNA]</scope>
    <source>
        <strain evidence="8 9">HYN0086</strain>
    </source>
</reference>
<evidence type="ECO:0000313" key="8">
    <source>
        <dbReference type="EMBL" id="AXB55392.1"/>
    </source>
</evidence>
<keyword evidence="2" id="KW-1003">Cell membrane</keyword>
<proteinExistence type="predicted"/>